<gene>
    <name evidence="2" type="ORF">VLY81_04955</name>
</gene>
<keyword evidence="1" id="KW-1133">Transmembrane helix</keyword>
<dbReference type="Proteomes" id="UP001333102">
    <property type="component" value="Chromosome"/>
</dbReference>
<name>A0ABZ1BSF2_9FIRM</name>
<proteinExistence type="predicted"/>
<sequence>MMAAIGFFLVVAGLSWYEVVRILRYGGTRREVVAYLVATALTTALGIAMILGMRPPNPAAWIEAVFRPLNEAVLGLR</sequence>
<dbReference type="EMBL" id="CP141614">
    <property type="protein sequence ID" value="WRP15516.1"/>
    <property type="molecule type" value="Genomic_DNA"/>
</dbReference>
<feature type="transmembrane region" description="Helical" evidence="1">
    <location>
        <begin position="32"/>
        <end position="51"/>
    </location>
</feature>
<organism evidence="2 3">
    <name type="scientific">Geochorda subterranea</name>
    <dbReference type="NCBI Taxonomy" id="3109564"/>
    <lineage>
        <taxon>Bacteria</taxon>
        <taxon>Bacillati</taxon>
        <taxon>Bacillota</taxon>
        <taxon>Limnochordia</taxon>
        <taxon>Limnochordales</taxon>
        <taxon>Geochordaceae</taxon>
        <taxon>Geochorda</taxon>
    </lineage>
</organism>
<protein>
    <submittedName>
        <fullName evidence="2">Uncharacterized protein</fullName>
    </submittedName>
</protein>
<evidence type="ECO:0000256" key="1">
    <source>
        <dbReference type="SAM" id="Phobius"/>
    </source>
</evidence>
<keyword evidence="1" id="KW-0472">Membrane</keyword>
<keyword evidence="1" id="KW-0812">Transmembrane</keyword>
<keyword evidence="3" id="KW-1185">Reference proteome</keyword>
<evidence type="ECO:0000313" key="2">
    <source>
        <dbReference type="EMBL" id="WRP15516.1"/>
    </source>
</evidence>
<reference evidence="3" key="1">
    <citation type="submission" date="2023-12" db="EMBL/GenBank/DDBJ databases">
        <title>Novel isolates from deep terrestrial aquifers shed light on the physiology and ecology of the class Limnochordia.</title>
        <authorList>
            <person name="Karnachuk O.V."/>
            <person name="Lukina A.P."/>
            <person name="Avakyan M.R."/>
            <person name="Kadnikov V."/>
            <person name="Begmatov S."/>
            <person name="Beletsky A.V."/>
            <person name="Mardanov A.V."/>
            <person name="Ravin N.V."/>
        </authorList>
    </citation>
    <scope>NUCLEOTIDE SEQUENCE [LARGE SCALE GENOMIC DNA]</scope>
    <source>
        <strain evidence="3">LN</strain>
    </source>
</reference>
<evidence type="ECO:0000313" key="3">
    <source>
        <dbReference type="Proteomes" id="UP001333102"/>
    </source>
</evidence>
<accession>A0ABZ1BSF2</accession>
<dbReference type="RefSeq" id="WP_324669922.1">
    <property type="nucleotide sequence ID" value="NZ_CP141614.1"/>
</dbReference>